<keyword evidence="2" id="KW-0808">Transferase</keyword>
<reference evidence="2 3" key="1">
    <citation type="submission" date="2018-06" db="EMBL/GenBank/DDBJ databases">
        <title>Genomic Encyclopedia of Archaeal and Bacterial Type Strains, Phase II (KMG-II): from individual species to whole genera.</title>
        <authorList>
            <person name="Goeker M."/>
        </authorList>
    </citation>
    <scope>NUCLEOTIDE SEQUENCE [LARGE SCALE GENOMIC DNA]</scope>
    <source>
        <strain evidence="2 3">DSM 29821</strain>
    </source>
</reference>
<dbReference type="PANTHER" id="PTHR43792:SF13">
    <property type="entry name" value="ACETYLTRANSFERASE"/>
    <property type="match status" value="1"/>
</dbReference>
<dbReference type="InterPro" id="IPR051531">
    <property type="entry name" value="N-acetyltransferase"/>
</dbReference>
<dbReference type="PANTHER" id="PTHR43792">
    <property type="entry name" value="GNAT FAMILY, PUTATIVE (AFU_ORTHOLOGUE AFUA_3G00765)-RELATED-RELATED"/>
    <property type="match status" value="1"/>
</dbReference>
<feature type="domain" description="N-acetyltransferase" evidence="1">
    <location>
        <begin position="20"/>
        <end position="168"/>
    </location>
</feature>
<evidence type="ECO:0000259" key="1">
    <source>
        <dbReference type="PROSITE" id="PS51186"/>
    </source>
</evidence>
<keyword evidence="3" id="KW-1185">Reference proteome</keyword>
<dbReference type="EMBL" id="QLMA01000002">
    <property type="protein sequence ID" value="RAJ85638.1"/>
    <property type="molecule type" value="Genomic_DNA"/>
</dbReference>
<dbReference type="Gene3D" id="3.40.630.30">
    <property type="match status" value="1"/>
</dbReference>
<gene>
    <name evidence="2" type="ORF">CLV59_102343</name>
</gene>
<dbReference type="Pfam" id="PF13302">
    <property type="entry name" value="Acetyltransf_3"/>
    <property type="match status" value="1"/>
</dbReference>
<dbReference type="Proteomes" id="UP000249819">
    <property type="component" value="Unassembled WGS sequence"/>
</dbReference>
<dbReference type="CDD" id="cd04301">
    <property type="entry name" value="NAT_SF"/>
    <property type="match status" value="1"/>
</dbReference>
<dbReference type="PROSITE" id="PS51186">
    <property type="entry name" value="GNAT"/>
    <property type="match status" value="1"/>
</dbReference>
<dbReference type="SUPFAM" id="SSF55729">
    <property type="entry name" value="Acyl-CoA N-acyltransferases (Nat)"/>
    <property type="match status" value="1"/>
</dbReference>
<evidence type="ECO:0000313" key="2">
    <source>
        <dbReference type="EMBL" id="RAJ85638.1"/>
    </source>
</evidence>
<dbReference type="GO" id="GO:0016747">
    <property type="term" value="F:acyltransferase activity, transferring groups other than amino-acyl groups"/>
    <property type="evidence" value="ECO:0007669"/>
    <property type="project" value="InterPro"/>
</dbReference>
<evidence type="ECO:0000313" key="3">
    <source>
        <dbReference type="Proteomes" id="UP000249819"/>
    </source>
</evidence>
<accession>A0A327W848</accession>
<dbReference type="AlphaFoldDB" id="A0A327W848"/>
<organism evidence="2 3">
    <name type="scientific">Chitinophaga dinghuensis</name>
    <dbReference type="NCBI Taxonomy" id="1539050"/>
    <lineage>
        <taxon>Bacteria</taxon>
        <taxon>Pseudomonadati</taxon>
        <taxon>Bacteroidota</taxon>
        <taxon>Chitinophagia</taxon>
        <taxon>Chitinophagales</taxon>
        <taxon>Chitinophagaceae</taxon>
        <taxon>Chitinophaga</taxon>
    </lineage>
</organism>
<proteinExistence type="predicted"/>
<dbReference type="InterPro" id="IPR000182">
    <property type="entry name" value="GNAT_dom"/>
</dbReference>
<dbReference type="OrthoDB" id="9811523at2"/>
<dbReference type="InterPro" id="IPR016181">
    <property type="entry name" value="Acyl_CoA_acyltransferase"/>
</dbReference>
<name>A0A327W848_9BACT</name>
<sequence length="171" mass="19715">MLPLKTERLLVYPCRLPLLTRLYLGQAPVADDLDVYIPSGWPPEEMKEILPYFIEMLQHDPKSFPWLMWLIVSEKDKTLIGNVGFKGRPDKDGQAELSYYLLPPYRGRGYMKEAATALIDWAFSNSPVRRIVAECDTINIASLRVLQKIGMKLGYKSGDMLYWHLPRPQQS</sequence>
<comment type="caution">
    <text evidence="2">The sequence shown here is derived from an EMBL/GenBank/DDBJ whole genome shotgun (WGS) entry which is preliminary data.</text>
</comment>
<dbReference type="RefSeq" id="WP_111591289.1">
    <property type="nucleotide sequence ID" value="NZ_QLMA01000002.1"/>
</dbReference>
<protein>
    <submittedName>
        <fullName evidence="2">Ribosomal-protein-alanine N-acetyltransferase</fullName>
    </submittedName>
</protein>